<evidence type="ECO:0000256" key="1">
    <source>
        <dbReference type="SAM" id="Phobius"/>
    </source>
</evidence>
<evidence type="ECO:0000313" key="2">
    <source>
        <dbReference type="EMBL" id="QUX24557.1"/>
    </source>
</evidence>
<keyword evidence="1" id="KW-1133">Transmembrane helix</keyword>
<evidence type="ECO:0000313" key="3">
    <source>
        <dbReference type="Proteomes" id="UP000676079"/>
    </source>
</evidence>
<proteinExistence type="predicted"/>
<reference evidence="2 3" key="1">
    <citation type="submission" date="2021-05" db="EMBL/GenBank/DDBJ databases">
        <title>Direct Submission.</title>
        <authorList>
            <person name="Li K."/>
            <person name="Gao J."/>
        </authorList>
    </citation>
    <scope>NUCLEOTIDE SEQUENCE [LARGE SCALE GENOMIC DNA]</scope>
    <source>
        <strain evidence="2 3">Mg02</strain>
    </source>
</reference>
<dbReference type="EMBL" id="CP074133">
    <property type="protein sequence ID" value="QUX24557.1"/>
    <property type="molecule type" value="Genomic_DNA"/>
</dbReference>
<keyword evidence="3" id="KW-1185">Reference proteome</keyword>
<accession>A0ABX8BQR0</accession>
<sequence>MLAGHFGVAGIVKAWRPEIPMAALLVASQVPDLVFAPLAALGAESMAPAAPGLSGYGSLLITAPFSHALVSNVVFAVVVGLLVHVFLRGRWGPDAGWVLGGVVFSHWLLDLLVHRPDMPLLPGGSGPPLLGLGLWEAPVAAAVVEGALVAAGALLYGWRTLRDLPDHRGRAWVYSAGVGLLLAGSFVFDLVAS</sequence>
<dbReference type="RefSeq" id="WP_220559980.1">
    <property type="nucleotide sequence ID" value="NZ_CP074133.1"/>
</dbReference>
<feature type="transmembrane region" description="Helical" evidence="1">
    <location>
        <begin position="61"/>
        <end position="83"/>
    </location>
</feature>
<feature type="transmembrane region" description="Helical" evidence="1">
    <location>
        <begin position="134"/>
        <end position="159"/>
    </location>
</feature>
<protein>
    <submittedName>
        <fullName evidence="2">Permease</fullName>
    </submittedName>
</protein>
<dbReference type="Proteomes" id="UP000676079">
    <property type="component" value="Chromosome"/>
</dbReference>
<keyword evidence="1" id="KW-0812">Transmembrane</keyword>
<feature type="transmembrane region" description="Helical" evidence="1">
    <location>
        <begin position="171"/>
        <end position="192"/>
    </location>
</feature>
<name>A0ABX8BQR0_9ACTN</name>
<organism evidence="2 3">
    <name type="scientific">Nocardiopsis changdeensis</name>
    <dbReference type="NCBI Taxonomy" id="2831969"/>
    <lineage>
        <taxon>Bacteria</taxon>
        <taxon>Bacillati</taxon>
        <taxon>Actinomycetota</taxon>
        <taxon>Actinomycetes</taxon>
        <taxon>Streptosporangiales</taxon>
        <taxon>Nocardiopsidaceae</taxon>
        <taxon>Nocardiopsis</taxon>
    </lineage>
</organism>
<keyword evidence="1" id="KW-0472">Membrane</keyword>
<gene>
    <name evidence="2" type="ORF">KGD84_09930</name>
</gene>
<feature type="transmembrane region" description="Helical" evidence="1">
    <location>
        <begin position="95"/>
        <end position="114"/>
    </location>
</feature>